<dbReference type="EMBL" id="RSCE01000014">
    <property type="protein sequence ID" value="RSH77844.1"/>
    <property type="molecule type" value="Genomic_DNA"/>
</dbReference>
<comment type="caution">
    <text evidence="2">The sequence shown here is derived from an EMBL/GenBank/DDBJ whole genome shotgun (WGS) entry which is preliminary data.</text>
</comment>
<gene>
    <name evidence="2" type="ORF">EHS24_002905</name>
</gene>
<keyword evidence="3" id="KW-1185">Reference proteome</keyword>
<evidence type="ECO:0000313" key="2">
    <source>
        <dbReference type="EMBL" id="RSH77844.1"/>
    </source>
</evidence>
<proteinExistence type="predicted"/>
<accession>A0A427XGK8</accession>
<dbReference type="AlphaFoldDB" id="A0A427XGK8"/>
<feature type="compositionally biased region" description="Basic residues" evidence="1">
    <location>
        <begin position="89"/>
        <end position="98"/>
    </location>
</feature>
<evidence type="ECO:0000313" key="3">
    <source>
        <dbReference type="Proteomes" id="UP000279236"/>
    </source>
</evidence>
<dbReference type="RefSeq" id="XP_028472991.1">
    <property type="nucleotide sequence ID" value="XM_028618624.1"/>
</dbReference>
<evidence type="ECO:0000256" key="1">
    <source>
        <dbReference type="SAM" id="MobiDB-lite"/>
    </source>
</evidence>
<organism evidence="2 3">
    <name type="scientific">Apiotrichum porosum</name>
    <dbReference type="NCBI Taxonomy" id="105984"/>
    <lineage>
        <taxon>Eukaryota</taxon>
        <taxon>Fungi</taxon>
        <taxon>Dikarya</taxon>
        <taxon>Basidiomycota</taxon>
        <taxon>Agaricomycotina</taxon>
        <taxon>Tremellomycetes</taxon>
        <taxon>Trichosporonales</taxon>
        <taxon>Trichosporonaceae</taxon>
        <taxon>Apiotrichum</taxon>
    </lineage>
</organism>
<protein>
    <submittedName>
        <fullName evidence="2">Uncharacterized protein</fullName>
    </submittedName>
</protein>
<feature type="compositionally biased region" description="Low complexity" evidence="1">
    <location>
        <begin position="1"/>
        <end position="17"/>
    </location>
</feature>
<name>A0A427XGK8_9TREE</name>
<reference evidence="2 3" key="1">
    <citation type="submission" date="2018-11" db="EMBL/GenBank/DDBJ databases">
        <title>Genome sequence of Apiotrichum porosum DSM 27194.</title>
        <authorList>
            <person name="Aliyu H."/>
            <person name="Gorte O."/>
            <person name="Ochsenreither K."/>
        </authorList>
    </citation>
    <scope>NUCLEOTIDE SEQUENCE [LARGE SCALE GENOMIC DNA]</scope>
    <source>
        <strain evidence="2 3">DSM 27194</strain>
    </source>
</reference>
<feature type="region of interest" description="Disordered" evidence="1">
    <location>
        <begin position="1"/>
        <end position="103"/>
    </location>
</feature>
<dbReference type="GeneID" id="39587448"/>
<sequence length="230" mass="25370">MSHSLSSTPQLSSPHPTANRAPGAPLNKASRPPQDTPRTQAAPLRGDKPLPPTPRPTKVRFAEETVPLFAPHRSNRSRHEGISTSKGSSRLKPKVKHSNSHELPSMCFPRPYWQPDYRRSAPRDPPVPVPLYADVPGPYPSVTVHDTPLAQLPPLGPLRPAPLPMPVPYYAPPAPYHHPDGPVYPRTMVSGSSSALQLPHLEDGYSYHIHSPTPTTTRVKKVWEGHSRYI</sequence>
<dbReference type="Proteomes" id="UP000279236">
    <property type="component" value="Unassembled WGS sequence"/>
</dbReference>